<evidence type="ECO:0000313" key="1">
    <source>
        <dbReference type="EMBL" id="GAB18643.1"/>
    </source>
</evidence>
<proteinExistence type="predicted"/>
<comment type="caution">
    <text evidence="1">The sequence shown here is derived from an EMBL/GenBank/DDBJ whole genome shotgun (WGS) entry which is preliminary data.</text>
</comment>
<keyword evidence="2" id="KW-1185">Reference proteome</keyword>
<dbReference type="Proteomes" id="UP000035034">
    <property type="component" value="Unassembled WGS sequence"/>
</dbReference>
<name>H0R0P2_9ACTN</name>
<dbReference type="eggNOG" id="ENOG5031VUB">
    <property type="taxonomic scope" value="Bacteria"/>
</dbReference>
<reference evidence="1 2" key="1">
    <citation type="submission" date="2011-12" db="EMBL/GenBank/DDBJ databases">
        <title>Whole genome shotgun sequence of Gordonia effusa NBRC 100432.</title>
        <authorList>
            <person name="Yoshida I."/>
            <person name="Takarada H."/>
            <person name="Hosoyama A."/>
            <person name="Tsuchikane K."/>
            <person name="Katsumata H."/>
            <person name="Yamazaki S."/>
            <person name="Fujita N."/>
        </authorList>
    </citation>
    <scope>NUCLEOTIDE SEQUENCE [LARGE SCALE GENOMIC DNA]</scope>
    <source>
        <strain evidence="1 2">NBRC 100432</strain>
    </source>
</reference>
<accession>H0R0P2</accession>
<evidence type="ECO:0000313" key="2">
    <source>
        <dbReference type="Proteomes" id="UP000035034"/>
    </source>
</evidence>
<dbReference type="RefSeq" id="WP_007317979.1">
    <property type="nucleotide sequence ID" value="NZ_BAEH01000060.1"/>
</dbReference>
<sequence length="160" mass="17129">MIAPNTSREAAMRHRIDTMPGLSLVVDALDVSDIPRCLVLIAIACADVSGIGAEPDVADAFDQWRTGGRISESTMTALERRGSRAELEAGDPRLDRATRDIAFRRARALACLRFACVTGADESQLMLREVLRESAYEAAHAITTAGVVGVVRSFAVSDPG</sequence>
<gene>
    <name evidence="1" type="ORF">GOEFS_060_00360</name>
</gene>
<dbReference type="STRING" id="1077974.GOEFS_060_00360"/>
<dbReference type="AlphaFoldDB" id="H0R0P2"/>
<dbReference type="EMBL" id="BAEH01000060">
    <property type="protein sequence ID" value="GAB18643.1"/>
    <property type="molecule type" value="Genomic_DNA"/>
</dbReference>
<protein>
    <submittedName>
        <fullName evidence="1">Uncharacterized protein</fullName>
    </submittedName>
</protein>
<organism evidence="1 2">
    <name type="scientific">Gordonia effusa NBRC 100432</name>
    <dbReference type="NCBI Taxonomy" id="1077974"/>
    <lineage>
        <taxon>Bacteria</taxon>
        <taxon>Bacillati</taxon>
        <taxon>Actinomycetota</taxon>
        <taxon>Actinomycetes</taxon>
        <taxon>Mycobacteriales</taxon>
        <taxon>Gordoniaceae</taxon>
        <taxon>Gordonia</taxon>
    </lineage>
</organism>